<dbReference type="AlphaFoldDB" id="A0AAU9W9X2"/>
<comment type="caution">
    <text evidence="1">The sequence shown here is derived from an EMBL/GenBank/DDBJ whole genome shotgun (WGS) entry which is preliminary data.</text>
</comment>
<keyword evidence="2" id="KW-1185">Reference proteome</keyword>
<name>A0AAU9W9X2_9CNID</name>
<protein>
    <submittedName>
        <fullName evidence="1">Uncharacterized protein</fullName>
    </submittedName>
</protein>
<evidence type="ECO:0000313" key="1">
    <source>
        <dbReference type="EMBL" id="CAH3107068.1"/>
    </source>
</evidence>
<sequence length="106" mass="12199">MTVQGKICNICSIPWLPDKSTSLVIISDKLSPYFTLNDVSYIHLMQRHRGPLLSSKLKLKALNRTTKAKLPGYLDEFNWNKLHQEGNLGDRFHHMLSHIAEIFPLN</sequence>
<reference evidence="1 2" key="1">
    <citation type="submission" date="2022-05" db="EMBL/GenBank/DDBJ databases">
        <authorList>
            <consortium name="Genoscope - CEA"/>
            <person name="William W."/>
        </authorList>
    </citation>
    <scope>NUCLEOTIDE SEQUENCE [LARGE SCALE GENOMIC DNA]</scope>
</reference>
<dbReference type="Proteomes" id="UP001159428">
    <property type="component" value="Unassembled WGS sequence"/>
</dbReference>
<accession>A0AAU9W9X2</accession>
<evidence type="ECO:0000313" key="2">
    <source>
        <dbReference type="Proteomes" id="UP001159428"/>
    </source>
</evidence>
<gene>
    <name evidence="1" type="ORF">PMEA_00001824</name>
</gene>
<proteinExistence type="predicted"/>
<dbReference type="EMBL" id="CALNXJ010000010">
    <property type="protein sequence ID" value="CAH3107068.1"/>
    <property type="molecule type" value="Genomic_DNA"/>
</dbReference>
<organism evidence="1 2">
    <name type="scientific">Pocillopora meandrina</name>
    <dbReference type="NCBI Taxonomy" id="46732"/>
    <lineage>
        <taxon>Eukaryota</taxon>
        <taxon>Metazoa</taxon>
        <taxon>Cnidaria</taxon>
        <taxon>Anthozoa</taxon>
        <taxon>Hexacorallia</taxon>
        <taxon>Scleractinia</taxon>
        <taxon>Astrocoeniina</taxon>
        <taxon>Pocilloporidae</taxon>
        <taxon>Pocillopora</taxon>
    </lineage>
</organism>